<proteinExistence type="predicted"/>
<gene>
    <name evidence="1" type="ORF">LCGC14_2932090</name>
</gene>
<evidence type="ECO:0000313" key="1">
    <source>
        <dbReference type="EMBL" id="KKK69632.1"/>
    </source>
</evidence>
<comment type="caution">
    <text evidence="1">The sequence shown here is derived from an EMBL/GenBank/DDBJ whole genome shotgun (WGS) entry which is preliminary data.</text>
</comment>
<organism evidence="1">
    <name type="scientific">marine sediment metagenome</name>
    <dbReference type="NCBI Taxonomy" id="412755"/>
    <lineage>
        <taxon>unclassified sequences</taxon>
        <taxon>metagenomes</taxon>
        <taxon>ecological metagenomes</taxon>
    </lineage>
</organism>
<protein>
    <submittedName>
        <fullName evidence="1">Uncharacterized protein</fullName>
    </submittedName>
</protein>
<reference evidence="1" key="1">
    <citation type="journal article" date="2015" name="Nature">
        <title>Complex archaea that bridge the gap between prokaryotes and eukaryotes.</title>
        <authorList>
            <person name="Spang A."/>
            <person name="Saw J.H."/>
            <person name="Jorgensen S.L."/>
            <person name="Zaremba-Niedzwiedzka K."/>
            <person name="Martijn J."/>
            <person name="Lind A.E."/>
            <person name="van Eijk R."/>
            <person name="Schleper C."/>
            <person name="Guy L."/>
            <person name="Ettema T.J."/>
        </authorList>
    </citation>
    <scope>NUCLEOTIDE SEQUENCE</scope>
</reference>
<accession>A0A0F8XKJ8</accession>
<name>A0A0F8XKJ8_9ZZZZ</name>
<dbReference type="AlphaFoldDB" id="A0A0F8XKJ8"/>
<dbReference type="EMBL" id="LAZR01058556">
    <property type="protein sequence ID" value="KKK69632.1"/>
    <property type="molecule type" value="Genomic_DNA"/>
</dbReference>
<sequence length="83" mass="9606">MSIVNTDTIRMKIEQVQQGKITVEEAADIIVNWCEEAIEDEQDYAKQYEEDEDARQAVMLHASFATGVPDLFSDEMREYWSAE</sequence>